<feature type="compositionally biased region" description="Low complexity" evidence="2">
    <location>
        <begin position="17"/>
        <end position="39"/>
    </location>
</feature>
<dbReference type="EMBL" id="SDMP01000003">
    <property type="protein sequence ID" value="RYR67637.1"/>
    <property type="molecule type" value="Genomic_DNA"/>
</dbReference>
<feature type="compositionally biased region" description="Polar residues" evidence="2">
    <location>
        <begin position="197"/>
        <end position="217"/>
    </location>
</feature>
<evidence type="ECO:0000256" key="2">
    <source>
        <dbReference type="SAM" id="MobiDB-lite"/>
    </source>
</evidence>
<feature type="transmembrane region" description="Helical" evidence="3">
    <location>
        <begin position="656"/>
        <end position="675"/>
    </location>
</feature>
<feature type="transmembrane region" description="Helical" evidence="3">
    <location>
        <begin position="687"/>
        <end position="706"/>
    </location>
</feature>
<dbReference type="PANTHER" id="PTHR34466:SF1">
    <property type="entry name" value="OS06G0609800 PROTEIN"/>
    <property type="match status" value="1"/>
</dbReference>
<feature type="region of interest" description="Disordered" evidence="2">
    <location>
        <begin position="461"/>
        <end position="481"/>
    </location>
</feature>
<feature type="transmembrane region" description="Helical" evidence="3">
    <location>
        <begin position="756"/>
        <end position="781"/>
    </location>
</feature>
<feature type="transmembrane region" description="Helical" evidence="3">
    <location>
        <begin position="911"/>
        <end position="932"/>
    </location>
</feature>
<protein>
    <recommendedName>
        <fullName evidence="4">Heparan-alpha-glucosaminide N-acetyltransferase catalytic domain-containing protein</fullName>
    </recommendedName>
</protein>
<feature type="region of interest" description="Disordered" evidence="2">
    <location>
        <begin position="1"/>
        <end position="77"/>
    </location>
</feature>
<sequence>MATAAFKSTTKRTPVGAGASASSAEDTASSNRSGGSSTSLHHRRSRSLSRFSRSLTSHENNDSNSSNSNGNGYDFSAPRRGKFVNTVRGSGFPEISLDDLAIEFFESANRGRSSGSGRFDSEATPAASQRRGRSVSRKGSGAGDDRRISIGGGGGGGRTVADANNPRRRRSVSVVRYQISDSESDLDHSQKSRSRVSMKNSDIGNKLTNKSVASDQRPSLKKSLSQKDLRSFDGYSSHSSVLTDDEGAGVHFNKNGSEKQVVYPQKKVADSVMDNGSHKVTQKEIRHLGIEQAVAKPRGIQSVSSARRNYESELEQSQKRKQELLAEIVFEEQRGKELSKIVNELVPATRNNSAQKPSRARKRSNDRSRMSMCLTEEAERYIEDFISNVEDTTDISSLDGERSDTSSSIGGLIKPETYSSPPIARSIPGLTDGVTLPWLQWETSNDVSHAASLNNKAQMTLTPKSASSTQEISKAQDQSSYSVSSRGSWSPECLKEYIGKDVYSKFGESFSYSDKSFSARSKGLRYDMDEYLKVKSKEDIIIERWRQQHRINSGSLSAIPGDPISWHHDDKLPHTIPIQQITGMADSQEQEQAQPLLLPASDSNSKPTQFQRPPRVASLDVFRGLSVFLMMVVDYGGSIFPMIAHAPWNGIHLADLVMPFFLFIAGVSLALVYKTRPPRRLAATSQALLRALKLFAVGILLQGGYFHGVNSFTFGVDIQTIRWLGILQRISIGYTVAALCEIWLPPPRCKEHKFDLRSYFSHWFVAVTLLALYSGLLYGLYVPDWQFPESSSTSSFPQIDGDIIYTCFQIDKVNCSVRGDLGPACNSAGMIDRYVLGINHLYRKPVYRNLKECNMSTKGQVSDTSPPWCHSPFDPEGILSSITAAVSCIIGLQYGHVLAHLQEHKGRLNQWLWLSASFSALGFFLALIGIPLNKSLYTISYMLITSAASGLTFIALYVLVDVNGHRRLTSVLEWMGKHSLSIFVLVSSNMIVIAIQGFYWTKPENNIKRKQDLLAETVFEEQRGKELSKIVYDLIPAMKNNSAQKSSRARKRSNDRSRMSICRTEEAERYFQDFISYVEDTTDISSLDGGRNDTSSSIGALIKPETYSILPTSNT</sequence>
<feature type="transmembrane region" description="Helical" evidence="3">
    <location>
        <begin position="938"/>
        <end position="960"/>
    </location>
</feature>
<feature type="region of interest" description="Disordered" evidence="2">
    <location>
        <begin position="348"/>
        <end position="370"/>
    </location>
</feature>
<feature type="domain" description="Heparan-alpha-glucosaminide N-acetyltransferase catalytic" evidence="4">
    <location>
        <begin position="615"/>
        <end position="737"/>
    </location>
</feature>
<dbReference type="AlphaFoldDB" id="A0A445DWU4"/>
<feature type="compositionally biased region" description="Low complexity" evidence="2">
    <location>
        <begin position="48"/>
        <end position="72"/>
    </location>
</feature>
<evidence type="ECO:0000313" key="6">
    <source>
        <dbReference type="Proteomes" id="UP000289738"/>
    </source>
</evidence>
<feature type="transmembrane region" description="Helical" evidence="3">
    <location>
        <begin position="726"/>
        <end position="744"/>
    </location>
</feature>
<feature type="transmembrane region" description="Helical" evidence="3">
    <location>
        <begin position="878"/>
        <end position="899"/>
    </location>
</feature>
<feature type="region of interest" description="Disordered" evidence="2">
    <location>
        <begin position="111"/>
        <end position="258"/>
    </location>
</feature>
<dbReference type="STRING" id="3818.A0A445DWU4"/>
<proteinExistence type="predicted"/>
<evidence type="ECO:0000259" key="4">
    <source>
        <dbReference type="Pfam" id="PF07786"/>
    </source>
</evidence>
<feature type="compositionally biased region" description="Polar residues" evidence="2">
    <location>
        <begin position="1"/>
        <end position="12"/>
    </location>
</feature>
<evidence type="ECO:0000256" key="3">
    <source>
        <dbReference type="SAM" id="Phobius"/>
    </source>
</evidence>
<keyword evidence="1" id="KW-0175">Coiled coil</keyword>
<evidence type="ECO:0000256" key="1">
    <source>
        <dbReference type="SAM" id="Coils"/>
    </source>
</evidence>
<accession>A0A445DWU4</accession>
<name>A0A445DWU4_ARAHY</name>
<feature type="region of interest" description="Disordered" evidence="2">
    <location>
        <begin position="393"/>
        <end position="414"/>
    </location>
</feature>
<organism evidence="5 6">
    <name type="scientific">Arachis hypogaea</name>
    <name type="common">Peanut</name>
    <dbReference type="NCBI Taxonomy" id="3818"/>
    <lineage>
        <taxon>Eukaryota</taxon>
        <taxon>Viridiplantae</taxon>
        <taxon>Streptophyta</taxon>
        <taxon>Embryophyta</taxon>
        <taxon>Tracheophyta</taxon>
        <taxon>Spermatophyta</taxon>
        <taxon>Magnoliopsida</taxon>
        <taxon>eudicotyledons</taxon>
        <taxon>Gunneridae</taxon>
        <taxon>Pentapetalae</taxon>
        <taxon>rosids</taxon>
        <taxon>fabids</taxon>
        <taxon>Fabales</taxon>
        <taxon>Fabaceae</taxon>
        <taxon>Papilionoideae</taxon>
        <taxon>50 kb inversion clade</taxon>
        <taxon>dalbergioids sensu lato</taxon>
        <taxon>Dalbergieae</taxon>
        <taxon>Pterocarpus clade</taxon>
        <taxon>Arachis</taxon>
    </lineage>
</organism>
<feature type="transmembrane region" description="Helical" evidence="3">
    <location>
        <begin position="980"/>
        <end position="1000"/>
    </location>
</feature>
<keyword evidence="6" id="KW-1185">Reference proteome</keyword>
<dbReference type="Pfam" id="PF07786">
    <property type="entry name" value="HGSNAT_cat"/>
    <property type="match status" value="1"/>
</dbReference>
<gene>
    <name evidence="5" type="ORF">Ahy_A03g014024</name>
</gene>
<dbReference type="InterPro" id="IPR012429">
    <property type="entry name" value="HGSNAT_cat"/>
</dbReference>
<keyword evidence="3" id="KW-0472">Membrane</keyword>
<keyword evidence="3" id="KW-1133">Transmembrane helix</keyword>
<evidence type="ECO:0000313" key="5">
    <source>
        <dbReference type="EMBL" id="RYR67637.1"/>
    </source>
</evidence>
<feature type="coiled-coil region" evidence="1">
    <location>
        <begin position="300"/>
        <end position="334"/>
    </location>
</feature>
<dbReference type="PANTHER" id="PTHR34466">
    <property type="entry name" value="OS11G0129800 PROTEIN"/>
    <property type="match status" value="1"/>
</dbReference>
<keyword evidence="3" id="KW-0812">Transmembrane</keyword>
<feature type="compositionally biased region" description="Polar residues" evidence="2">
    <location>
        <begin position="461"/>
        <end position="472"/>
    </location>
</feature>
<reference evidence="5 6" key="1">
    <citation type="submission" date="2019-01" db="EMBL/GenBank/DDBJ databases">
        <title>Sequencing of cultivated peanut Arachis hypogaea provides insights into genome evolution and oil improvement.</title>
        <authorList>
            <person name="Chen X."/>
        </authorList>
    </citation>
    <scope>NUCLEOTIDE SEQUENCE [LARGE SCALE GENOMIC DNA]</scope>
    <source>
        <strain evidence="6">cv. Fuhuasheng</strain>
        <tissue evidence="5">Leaves</tissue>
    </source>
</reference>
<comment type="caution">
    <text evidence="5">The sequence shown here is derived from an EMBL/GenBank/DDBJ whole genome shotgun (WGS) entry which is preliminary data.</text>
</comment>
<dbReference type="Proteomes" id="UP000289738">
    <property type="component" value="Chromosome A03"/>
</dbReference>